<evidence type="ECO:0000256" key="1">
    <source>
        <dbReference type="SAM" id="SignalP"/>
    </source>
</evidence>
<evidence type="ECO:0008006" key="4">
    <source>
        <dbReference type="Google" id="ProtNLM"/>
    </source>
</evidence>
<proteinExistence type="predicted"/>
<reference evidence="3" key="1">
    <citation type="journal article" date="2019" name="Int. J. Syst. Evol. Microbiol.">
        <title>The Global Catalogue of Microorganisms (GCM) 10K type strain sequencing project: providing services to taxonomists for standard genome sequencing and annotation.</title>
        <authorList>
            <consortium name="The Broad Institute Genomics Platform"/>
            <consortium name="The Broad Institute Genome Sequencing Center for Infectious Disease"/>
            <person name="Wu L."/>
            <person name="Ma J."/>
        </authorList>
    </citation>
    <scope>NUCLEOTIDE SEQUENCE [LARGE SCALE GENOMIC DNA]</scope>
    <source>
        <strain evidence="3">CGMCC 1.10992</strain>
    </source>
</reference>
<gene>
    <name evidence="2" type="ORF">ACFSJ3_07505</name>
</gene>
<keyword evidence="1" id="KW-0732">Signal</keyword>
<organism evidence="2 3">
    <name type="scientific">Corallincola platygyrae</name>
    <dbReference type="NCBI Taxonomy" id="1193278"/>
    <lineage>
        <taxon>Bacteria</taxon>
        <taxon>Pseudomonadati</taxon>
        <taxon>Pseudomonadota</taxon>
        <taxon>Gammaproteobacteria</taxon>
        <taxon>Alteromonadales</taxon>
        <taxon>Psychromonadaceae</taxon>
        <taxon>Corallincola</taxon>
    </lineage>
</organism>
<name>A0ABW4XJW8_9GAMM</name>
<dbReference type="Proteomes" id="UP001597380">
    <property type="component" value="Unassembled WGS sequence"/>
</dbReference>
<evidence type="ECO:0000313" key="2">
    <source>
        <dbReference type="EMBL" id="MFD2095827.1"/>
    </source>
</evidence>
<feature type="chain" id="PRO_5045222247" description="DUF4198 domain-containing protein" evidence="1">
    <location>
        <begin position="19"/>
        <end position="225"/>
    </location>
</feature>
<protein>
    <recommendedName>
        <fullName evidence="4">DUF4198 domain-containing protein</fullName>
    </recommendedName>
</protein>
<sequence length="225" mass="25533">MKRFLLGFIVLLTFNASAHTHDHSYGVHGMALFQVENDWYAYHMPLHGGKHAHQVLMRVTLTSDNQAALPQSYSADLLSIAPEPFSLMKLMHGELNEFNATLFKGHFERGGKAIDNSLRVKVEARLLLTDLNATRNGDYYLVPLSQERQLLVHCIAPVPSFDQIIVVNDVAEKLPTLVVEGRTMVRLKNSEPLLDGQPLRKEAPQLDWRLIYLETVDFSSRKHVH</sequence>
<evidence type="ECO:0000313" key="3">
    <source>
        <dbReference type="Proteomes" id="UP001597380"/>
    </source>
</evidence>
<keyword evidence="3" id="KW-1185">Reference proteome</keyword>
<comment type="caution">
    <text evidence="2">The sequence shown here is derived from an EMBL/GenBank/DDBJ whole genome shotgun (WGS) entry which is preliminary data.</text>
</comment>
<feature type="signal peptide" evidence="1">
    <location>
        <begin position="1"/>
        <end position="18"/>
    </location>
</feature>
<accession>A0ABW4XJW8</accession>
<dbReference type="RefSeq" id="WP_345340777.1">
    <property type="nucleotide sequence ID" value="NZ_BAABLI010000016.1"/>
</dbReference>
<dbReference type="EMBL" id="JBHUHT010000010">
    <property type="protein sequence ID" value="MFD2095827.1"/>
    <property type="molecule type" value="Genomic_DNA"/>
</dbReference>